<name>A0A5J6VLV4_9VIRU</name>
<evidence type="ECO:0000313" key="1">
    <source>
        <dbReference type="EMBL" id="QFG75125.1"/>
    </source>
</evidence>
<reference evidence="1" key="1">
    <citation type="journal article" date="2019" name="Philos. Trans. R. Soc. Lond., B, Biol. Sci.">
        <title>Targeted metagenomic recovery of four divergent viruses reveals shared and distinctive characteristics of giant viruses of marine eukaryotes.</title>
        <authorList>
            <person name="Needham D.M."/>
            <person name="Poirier C."/>
            <person name="Hehenberger E."/>
            <person name="Jimenez V."/>
            <person name="Swalwell J.E."/>
            <person name="Santoro A.E."/>
            <person name="Worden A.Z."/>
        </authorList>
    </citation>
    <scope>NUCLEOTIDE SEQUENCE</scope>
    <source>
        <strain evidence="1">OPacV-421</strain>
    </source>
</reference>
<protein>
    <submittedName>
        <fullName evidence="1">Uncharacterized protein</fullName>
    </submittedName>
</protein>
<organism evidence="1">
    <name type="scientific">Megaviridae environmental sample</name>
    <dbReference type="NCBI Taxonomy" id="1737588"/>
    <lineage>
        <taxon>Viruses</taxon>
        <taxon>Varidnaviria</taxon>
        <taxon>Bamfordvirae</taxon>
        <taxon>Nucleocytoviricota</taxon>
        <taxon>Megaviricetes</taxon>
        <taxon>Imitervirales</taxon>
        <taxon>Mimiviridae</taxon>
        <taxon>environmental samples</taxon>
    </lineage>
</organism>
<dbReference type="EMBL" id="MN448299">
    <property type="protein sequence ID" value="QFG75125.1"/>
    <property type="molecule type" value="Genomic_DNA"/>
</dbReference>
<sequence>MQTDKVLNYETDEEYRDQFLSLFDLCEYKTEDIECKTKQLYDRLIIEPKFEELFRATAHLFLSEDLEIGIGALFSYDYLKDFIKCVNDFTTHKETSNIDKLINKLKK</sequence>
<accession>A0A5J6VLV4</accession>
<proteinExistence type="predicted"/>